<organism evidence="1 2">
    <name type="scientific">Gracilibacillus oryzae</name>
    <dbReference type="NCBI Taxonomy" id="1672701"/>
    <lineage>
        <taxon>Bacteria</taxon>
        <taxon>Bacillati</taxon>
        <taxon>Bacillota</taxon>
        <taxon>Bacilli</taxon>
        <taxon>Bacillales</taxon>
        <taxon>Bacillaceae</taxon>
        <taxon>Gracilibacillus</taxon>
    </lineage>
</organism>
<keyword evidence="2" id="KW-1185">Reference proteome</keyword>
<dbReference type="OrthoDB" id="2978629at2"/>
<reference evidence="1 2" key="1">
    <citation type="submission" date="2019-10" db="EMBL/GenBank/DDBJ databases">
        <title>Gracilibacillus sp. nov. isolated from rice seeds.</title>
        <authorList>
            <person name="He S."/>
        </authorList>
    </citation>
    <scope>NUCLEOTIDE SEQUENCE [LARGE SCALE GENOMIC DNA]</scope>
    <source>
        <strain evidence="1 2">TD8</strain>
    </source>
</reference>
<evidence type="ECO:0000313" key="2">
    <source>
        <dbReference type="Proteomes" id="UP000480246"/>
    </source>
</evidence>
<gene>
    <name evidence="1" type="ORF">F9U64_19130</name>
</gene>
<dbReference type="EMBL" id="WEID01000099">
    <property type="protein sequence ID" value="KAB8126932.1"/>
    <property type="molecule type" value="Genomic_DNA"/>
</dbReference>
<dbReference type="RefSeq" id="WP_153406480.1">
    <property type="nucleotide sequence ID" value="NZ_ML762446.1"/>
</dbReference>
<protein>
    <submittedName>
        <fullName evidence="1">Uncharacterized protein</fullName>
    </submittedName>
</protein>
<proteinExistence type="predicted"/>
<comment type="caution">
    <text evidence="1">The sequence shown here is derived from an EMBL/GenBank/DDBJ whole genome shotgun (WGS) entry which is preliminary data.</text>
</comment>
<dbReference type="Proteomes" id="UP000480246">
    <property type="component" value="Unassembled WGS sequence"/>
</dbReference>
<dbReference type="AlphaFoldDB" id="A0A7C8GRE2"/>
<evidence type="ECO:0000313" key="1">
    <source>
        <dbReference type="EMBL" id="KAB8126932.1"/>
    </source>
</evidence>
<accession>A0A7C8GRE2</accession>
<name>A0A7C8GRE2_9BACI</name>
<sequence>MPFLDNFLEHDRPKAIQLKKDISYHFEIAQKYLNECKLEKSSLHFEHAMTINSELKRMQGVST</sequence>